<dbReference type="STRING" id="550983.A4R26_01425"/>
<dbReference type="RefSeq" id="WP_081159429.1">
    <property type="nucleotide sequence ID" value="NZ_LWBP01000001.1"/>
</dbReference>
<reference evidence="4" key="1">
    <citation type="submission" date="2016-04" db="EMBL/GenBank/DDBJ databases">
        <authorList>
            <person name="Chen L."/>
            <person name="Zhuang W."/>
            <person name="Wang G."/>
        </authorList>
    </citation>
    <scope>NUCLEOTIDE SEQUENCE [LARGE SCALE GENOMIC DNA]</scope>
    <source>
        <strain evidence="4">208</strain>
    </source>
</reference>
<feature type="chain" id="PRO_5013003501" evidence="1">
    <location>
        <begin position="21"/>
        <end position="431"/>
    </location>
</feature>
<dbReference type="OrthoDB" id="1522602at2"/>
<evidence type="ECO:0000313" key="3">
    <source>
        <dbReference type="EMBL" id="OQP68675.1"/>
    </source>
</evidence>
<evidence type="ECO:0000256" key="1">
    <source>
        <dbReference type="SAM" id="SignalP"/>
    </source>
</evidence>
<feature type="signal peptide" evidence="1">
    <location>
        <begin position="1"/>
        <end position="20"/>
    </location>
</feature>
<dbReference type="Proteomes" id="UP000192276">
    <property type="component" value="Unassembled WGS sequence"/>
</dbReference>
<proteinExistence type="predicted"/>
<feature type="domain" description="Type 9 secretion system plug protein N-terminal" evidence="2">
    <location>
        <begin position="31"/>
        <end position="155"/>
    </location>
</feature>
<accession>A0A1V9GDC9</accession>
<organism evidence="3 4">
    <name type="scientific">Niastella populi</name>
    <dbReference type="NCBI Taxonomy" id="550983"/>
    <lineage>
        <taxon>Bacteria</taxon>
        <taxon>Pseudomonadati</taxon>
        <taxon>Bacteroidota</taxon>
        <taxon>Chitinophagia</taxon>
        <taxon>Chitinophagales</taxon>
        <taxon>Chitinophagaceae</taxon>
        <taxon>Niastella</taxon>
    </lineage>
</organism>
<gene>
    <name evidence="3" type="ORF">A4R26_01425</name>
</gene>
<evidence type="ECO:0000259" key="2">
    <source>
        <dbReference type="Pfam" id="PF17116"/>
    </source>
</evidence>
<dbReference type="Pfam" id="PF17116">
    <property type="entry name" value="T9SS_plug_1st"/>
    <property type="match status" value="1"/>
</dbReference>
<evidence type="ECO:0000313" key="4">
    <source>
        <dbReference type="Proteomes" id="UP000192276"/>
    </source>
</evidence>
<dbReference type="EMBL" id="LWBP01000001">
    <property type="protein sequence ID" value="OQP68675.1"/>
    <property type="molecule type" value="Genomic_DNA"/>
</dbReference>
<sequence length="431" mass="49911">MKNIVILLTTLMAFSRAATAQLTEAVFYPNIKTPQLFPSGNQLGYPVLNLNGSDRLELHFDDLDANVKNYSYTYQLCNADWTPVLLSSFDFIKGFSYQRINTYRISSIAFTRYTHYSAVVPENNCAPSRSGNYILKVFLNGDTSRVAFTKRFLVVDNQTTISAQIQQPFNGEIFRTWQKIPFQVILSDRLQVMNHLQQIKVVILQNNRWNTALVNVRPTFFSGKKLDFNTEDQIVMPGGKEWRWLDLRSFRLQSDRVAKANYNARSTEIFVKPDVDRSQQRFVYYRDINGMYTIETTESINPYWQTDYATVHFTFIPPENVPFANKDLFITGLLTNYNLNDSAKLVFNNETRMYEKTLFLKQGYYNYNYVTIDQNDPKRVPSYESTEGNFWDTENDYMILVYYRALAGRADELVGLTHVSSLTGRKGVGAP</sequence>
<name>A0A1V9GDC9_9BACT</name>
<protein>
    <submittedName>
        <fullName evidence="3">DUF5103 domain-containing protein</fullName>
    </submittedName>
</protein>
<keyword evidence="1" id="KW-0732">Signal</keyword>
<dbReference type="InterPro" id="IPR031345">
    <property type="entry name" value="T9SS_Plug_N"/>
</dbReference>
<keyword evidence="4" id="KW-1185">Reference proteome</keyword>
<comment type="caution">
    <text evidence="3">The sequence shown here is derived from an EMBL/GenBank/DDBJ whole genome shotgun (WGS) entry which is preliminary data.</text>
</comment>
<dbReference type="AlphaFoldDB" id="A0A1V9GDC9"/>